<dbReference type="EMBL" id="JADNYJ010000146">
    <property type="protein sequence ID" value="KAF8879784.1"/>
    <property type="molecule type" value="Genomic_DNA"/>
</dbReference>
<proteinExistence type="predicted"/>
<reference evidence="1" key="1">
    <citation type="submission" date="2020-11" db="EMBL/GenBank/DDBJ databases">
        <authorList>
            <consortium name="DOE Joint Genome Institute"/>
            <person name="Ahrendt S."/>
            <person name="Riley R."/>
            <person name="Andreopoulos W."/>
            <person name="LaButti K."/>
            <person name="Pangilinan J."/>
            <person name="Ruiz-duenas F.J."/>
            <person name="Barrasa J.M."/>
            <person name="Sanchez-Garcia M."/>
            <person name="Camarero S."/>
            <person name="Miyauchi S."/>
            <person name="Serrano A."/>
            <person name="Linde D."/>
            <person name="Babiker R."/>
            <person name="Drula E."/>
            <person name="Ayuso-Fernandez I."/>
            <person name="Pacheco R."/>
            <person name="Padilla G."/>
            <person name="Ferreira P."/>
            <person name="Barriuso J."/>
            <person name="Kellner H."/>
            <person name="Castanera R."/>
            <person name="Alfaro M."/>
            <person name="Ramirez L."/>
            <person name="Pisabarro A.G."/>
            <person name="Kuo A."/>
            <person name="Tritt A."/>
            <person name="Lipzen A."/>
            <person name="He G."/>
            <person name="Yan M."/>
            <person name="Ng V."/>
            <person name="Cullen D."/>
            <person name="Martin F."/>
            <person name="Rosso M.-N."/>
            <person name="Henrissat B."/>
            <person name="Hibbett D."/>
            <person name="Martinez A.T."/>
            <person name="Grigoriev I.V."/>
        </authorList>
    </citation>
    <scope>NUCLEOTIDE SEQUENCE</scope>
    <source>
        <strain evidence="1">AH 44721</strain>
    </source>
</reference>
<keyword evidence="2" id="KW-1185">Reference proteome</keyword>
<organism evidence="1 2">
    <name type="scientific">Gymnopilus junonius</name>
    <name type="common">Spectacular rustgill mushroom</name>
    <name type="synonym">Gymnopilus spectabilis subsp. junonius</name>
    <dbReference type="NCBI Taxonomy" id="109634"/>
    <lineage>
        <taxon>Eukaryota</taxon>
        <taxon>Fungi</taxon>
        <taxon>Dikarya</taxon>
        <taxon>Basidiomycota</taxon>
        <taxon>Agaricomycotina</taxon>
        <taxon>Agaricomycetes</taxon>
        <taxon>Agaricomycetidae</taxon>
        <taxon>Agaricales</taxon>
        <taxon>Agaricineae</taxon>
        <taxon>Hymenogastraceae</taxon>
        <taxon>Gymnopilus</taxon>
    </lineage>
</organism>
<sequence>MSRQTLRRTHLVLRSFPNLAVRTPSLNVRRIRIRFGAVVDYLLLYPDKALRGHFRFTDIEVYKLLKCTVYEAKPEELFSATASLPQAATAATTEAQHLELNTFRGCVTSGTR</sequence>
<comment type="caution">
    <text evidence="1">The sequence shown here is derived from an EMBL/GenBank/DDBJ whole genome shotgun (WGS) entry which is preliminary data.</text>
</comment>
<evidence type="ECO:0000313" key="1">
    <source>
        <dbReference type="EMBL" id="KAF8879784.1"/>
    </source>
</evidence>
<evidence type="ECO:0000313" key="2">
    <source>
        <dbReference type="Proteomes" id="UP000724874"/>
    </source>
</evidence>
<dbReference type="OrthoDB" id="3248728at2759"/>
<dbReference type="AlphaFoldDB" id="A0A9P5NB97"/>
<accession>A0A9P5NB97</accession>
<protein>
    <submittedName>
        <fullName evidence="1">Uncharacterized protein</fullName>
    </submittedName>
</protein>
<gene>
    <name evidence="1" type="ORF">CPB84DRAFT_1793122</name>
</gene>
<name>A0A9P5NB97_GYMJU</name>
<dbReference type="Proteomes" id="UP000724874">
    <property type="component" value="Unassembled WGS sequence"/>
</dbReference>